<name>A0A1V9Y7V1_9STRA</name>
<dbReference type="EMBL" id="JNBS01004900">
    <property type="protein sequence ID" value="OQR81779.1"/>
    <property type="molecule type" value="Genomic_DNA"/>
</dbReference>
<dbReference type="AlphaFoldDB" id="A0A1V9Y7V1"/>
<dbReference type="OrthoDB" id="76923at2759"/>
<dbReference type="Proteomes" id="UP000243217">
    <property type="component" value="Unassembled WGS sequence"/>
</dbReference>
<sequence length="117" mass="13406">MFLYQRVWQSVRQYSTGPSSVIKNYGDFNTLAAEIRAIAKAQSSKLEMPDTQLLKSLNRTDLIHAIRKKHGGFVAVAKKLSLPIDTNAKSVDVNKKLAVRQKRRRERLIELNKHNVF</sequence>
<protein>
    <submittedName>
        <fullName evidence="1">Uncharacterized protein</fullName>
    </submittedName>
</protein>
<reference evidence="1 2" key="1">
    <citation type="journal article" date="2014" name="Genome Biol. Evol.">
        <title>The secreted proteins of Achlya hypogyna and Thraustotheca clavata identify the ancestral oomycete secretome and reveal gene acquisitions by horizontal gene transfer.</title>
        <authorList>
            <person name="Misner I."/>
            <person name="Blouin N."/>
            <person name="Leonard G."/>
            <person name="Richards T.A."/>
            <person name="Lane C.E."/>
        </authorList>
    </citation>
    <scope>NUCLEOTIDE SEQUENCE [LARGE SCALE GENOMIC DNA]</scope>
    <source>
        <strain evidence="1 2">ATCC 34112</strain>
    </source>
</reference>
<accession>A0A1V9Y7V1</accession>
<keyword evidence="2" id="KW-1185">Reference proteome</keyword>
<gene>
    <name evidence="1" type="ORF">THRCLA_23300</name>
</gene>
<evidence type="ECO:0000313" key="2">
    <source>
        <dbReference type="Proteomes" id="UP000243217"/>
    </source>
</evidence>
<comment type="caution">
    <text evidence="1">The sequence shown here is derived from an EMBL/GenBank/DDBJ whole genome shotgun (WGS) entry which is preliminary data.</text>
</comment>
<proteinExistence type="predicted"/>
<organism evidence="1 2">
    <name type="scientific">Thraustotheca clavata</name>
    <dbReference type="NCBI Taxonomy" id="74557"/>
    <lineage>
        <taxon>Eukaryota</taxon>
        <taxon>Sar</taxon>
        <taxon>Stramenopiles</taxon>
        <taxon>Oomycota</taxon>
        <taxon>Saprolegniomycetes</taxon>
        <taxon>Saprolegniales</taxon>
        <taxon>Achlyaceae</taxon>
        <taxon>Thraustotheca</taxon>
    </lineage>
</organism>
<evidence type="ECO:0000313" key="1">
    <source>
        <dbReference type="EMBL" id="OQR81779.1"/>
    </source>
</evidence>